<evidence type="ECO:0000256" key="1">
    <source>
        <dbReference type="ARBA" id="ARBA00022614"/>
    </source>
</evidence>
<dbReference type="SMART" id="SM00364">
    <property type="entry name" value="LRR_BAC"/>
    <property type="match status" value="10"/>
</dbReference>
<evidence type="ECO:0000259" key="3">
    <source>
        <dbReference type="PROSITE" id="PS50017"/>
    </source>
</evidence>
<keyword evidence="5" id="KW-1185">Reference proteome</keyword>
<evidence type="ECO:0000259" key="4">
    <source>
        <dbReference type="PROSITE" id="PS51145"/>
    </source>
</evidence>
<dbReference type="GeneID" id="102804842"/>
<reference evidence="6" key="1">
    <citation type="submission" date="2025-08" db="UniProtKB">
        <authorList>
            <consortium name="RefSeq"/>
        </authorList>
    </citation>
    <scope>IDENTIFICATION</scope>
    <source>
        <tissue evidence="6">Testes</tissue>
    </source>
</reference>
<dbReference type="PROSITE" id="PS50017">
    <property type="entry name" value="DEATH_DOMAIN"/>
    <property type="match status" value="1"/>
</dbReference>
<keyword evidence="2" id="KW-0677">Repeat</keyword>
<dbReference type="InterPro" id="IPR001611">
    <property type="entry name" value="Leu-rich_rpt"/>
</dbReference>
<dbReference type="Gene3D" id="3.80.10.10">
    <property type="entry name" value="Ribonuclease Inhibitor"/>
    <property type="match status" value="4"/>
</dbReference>
<dbReference type="PROSITE" id="PS51450">
    <property type="entry name" value="LRR"/>
    <property type="match status" value="5"/>
</dbReference>
<sequence length="950" mass="107264">MNRFKKFDTSLEEIDLNGEGLTAVPPSISSVTNLNKLDLSDNDLSILPGGIAKLKQLKELNLSMNAFQEIPSCVYELKTLTLLLALRNNIKTLSSDIALLNQLTVLNVSFNQMNSIPPAVYNLHSLRELHVCGNNISSIAQDISKLTELHTLNVSDNNIKVLPSSVFHLRGLKDLRINNNKIMFLSSEISQLEQLERLDVHGNKLSGIPTCVFKLMTLRELDLGFNQLSFLPKDSSQLHQLWRLNMSYNKLTEIPPCVFGLKTLKQLHLRGNDITTVPDTISQLKILETLDISSNQIHELPSGIGELGKLVRMYARSNAMTSISSNIGKLQYLEVLNLSNNNLMKLPPTFENLVALEKLDLSNNEFHKVPESLKNLSKCEVLVNENPISTDNNDDERENTETKTVICLREAQETRKYDLPGGFFLMIPPDTIRKHIDLTVTTTDVEVVRGLNNYKWVESKVTIIKPTHVSLFKHVILGFNPSVDNVAVREYVILYSDDGALWHETSTFKDVQPVGTEIRQFGFFVAVSRSIEERFQIDAGGGTVKSDVVDGVSLTVPPGYTQTNIEVTLEVHTPNQALVDNVCKSDDSTEEPDISFGPVVFVSTKQNSNTAVCGPISLTMTLPAEIQQDSTLKLIADKENKGIWQDVTDETECINRTSTSISIQTNNLVSHTSMRMRSGLEKSAEDYCNQVVDKLQQGITLMNILLLQNVSDPKQLLVALVEKSMLQQRIEEFTNNGFGKLNGMHYSLDIQMKDSERVYIQLPDDCRRKTKIDNCPYYASLNTHWTVEVEPIPEVFTWTAMGKYTRSVEFYKDTTPTAGQTGKEILAELQFVIQKPEGQIVSKERIPKNVPVSKEHTPEMKALISVVARELPADEWKFFARDRLAIMERDLESIVHDYGRLMEQKYQMLLLWLENSEGHATVNILLEHLKHHKLKNVLFEVEKQLKIKYS</sequence>
<dbReference type="SUPFAM" id="SSF52058">
    <property type="entry name" value="L domain-like"/>
    <property type="match status" value="1"/>
</dbReference>
<dbReference type="InterPro" id="IPR011029">
    <property type="entry name" value="DEATH-like_dom_sf"/>
</dbReference>
<dbReference type="InterPro" id="IPR032675">
    <property type="entry name" value="LRR_dom_sf"/>
</dbReference>
<dbReference type="PROSITE" id="PS51145">
    <property type="entry name" value="ZU5"/>
    <property type="match status" value="1"/>
</dbReference>
<feature type="domain" description="ZU5" evidence="4">
    <location>
        <begin position="531"/>
        <end position="675"/>
    </location>
</feature>
<accession>A0ABM0MVV3</accession>
<dbReference type="SMART" id="SM00369">
    <property type="entry name" value="LRR_TYP"/>
    <property type="match status" value="11"/>
</dbReference>
<dbReference type="InterPro" id="IPR055414">
    <property type="entry name" value="LRR_R13L4/SHOC2-like"/>
</dbReference>
<protein>
    <submittedName>
        <fullName evidence="6">P53-induced protein with a death domain-like</fullName>
    </submittedName>
</protein>
<dbReference type="CDD" id="cd01670">
    <property type="entry name" value="Death"/>
    <property type="match status" value="1"/>
</dbReference>
<dbReference type="Pfam" id="PF00531">
    <property type="entry name" value="Death"/>
    <property type="match status" value="1"/>
</dbReference>
<dbReference type="Gene3D" id="1.10.533.10">
    <property type="entry name" value="Death Domain, Fas"/>
    <property type="match status" value="1"/>
</dbReference>
<proteinExistence type="predicted"/>
<dbReference type="Pfam" id="PF23598">
    <property type="entry name" value="LRR_14"/>
    <property type="match status" value="2"/>
</dbReference>
<gene>
    <name evidence="6" type="primary">LOC102804842</name>
</gene>
<dbReference type="Gene3D" id="2.60.220.30">
    <property type="match status" value="1"/>
</dbReference>
<dbReference type="InterPro" id="IPR050216">
    <property type="entry name" value="LRR_domain-containing"/>
</dbReference>
<keyword evidence="1" id="KW-0433">Leucine-rich repeat</keyword>
<dbReference type="Pfam" id="PF13855">
    <property type="entry name" value="LRR_8"/>
    <property type="match status" value="1"/>
</dbReference>
<dbReference type="InterPro" id="IPR000488">
    <property type="entry name" value="Death_dom"/>
</dbReference>
<dbReference type="InterPro" id="IPR003591">
    <property type="entry name" value="Leu-rich_rpt_typical-subtyp"/>
</dbReference>
<dbReference type="PANTHER" id="PTHR48051">
    <property type="match status" value="1"/>
</dbReference>
<dbReference type="PANTHER" id="PTHR48051:SF1">
    <property type="entry name" value="RAS SUPPRESSOR PROTEIN 1"/>
    <property type="match status" value="1"/>
</dbReference>
<evidence type="ECO:0000313" key="5">
    <source>
        <dbReference type="Proteomes" id="UP000694865"/>
    </source>
</evidence>
<name>A0ABM0MVV3_SACKO</name>
<feature type="domain" description="Death" evidence="3">
    <location>
        <begin position="861"/>
        <end position="945"/>
    </location>
</feature>
<evidence type="ECO:0000256" key="2">
    <source>
        <dbReference type="ARBA" id="ARBA00022737"/>
    </source>
</evidence>
<dbReference type="RefSeq" id="XP_006824144.1">
    <property type="nucleotide sequence ID" value="XM_006824081.1"/>
</dbReference>
<dbReference type="Proteomes" id="UP000694865">
    <property type="component" value="Unplaced"/>
</dbReference>
<evidence type="ECO:0000313" key="6">
    <source>
        <dbReference type="RefSeq" id="XP_006824144.1"/>
    </source>
</evidence>
<organism evidence="5 6">
    <name type="scientific">Saccoglossus kowalevskii</name>
    <name type="common">Acorn worm</name>
    <dbReference type="NCBI Taxonomy" id="10224"/>
    <lineage>
        <taxon>Eukaryota</taxon>
        <taxon>Metazoa</taxon>
        <taxon>Hemichordata</taxon>
        <taxon>Enteropneusta</taxon>
        <taxon>Harrimaniidae</taxon>
        <taxon>Saccoglossus</taxon>
    </lineage>
</organism>
<dbReference type="Pfam" id="PF00560">
    <property type="entry name" value="LRR_1"/>
    <property type="match status" value="1"/>
</dbReference>
<dbReference type="SUPFAM" id="SSF47986">
    <property type="entry name" value="DEATH domain"/>
    <property type="match status" value="1"/>
</dbReference>
<dbReference type="SUPFAM" id="SSF52075">
    <property type="entry name" value="Outer arm dynein light chain 1"/>
    <property type="match status" value="1"/>
</dbReference>
<dbReference type="InterPro" id="IPR000906">
    <property type="entry name" value="ZU5_dom"/>
</dbReference>